<keyword evidence="1" id="KW-0378">Hydrolase</keyword>
<dbReference type="SMART" id="SM00892">
    <property type="entry name" value="Endonuclease_NS"/>
    <property type="match status" value="1"/>
</dbReference>
<dbReference type="InterPro" id="IPR020821">
    <property type="entry name" value="ENPP1-3/EXOG-like_nuc-like"/>
</dbReference>
<dbReference type="SMART" id="SM00477">
    <property type="entry name" value="NUC"/>
    <property type="match status" value="1"/>
</dbReference>
<dbReference type="Pfam" id="PF01223">
    <property type="entry name" value="Endonuclease_NS"/>
    <property type="match status" value="1"/>
</dbReference>
<dbReference type="InterPro" id="IPR001604">
    <property type="entry name" value="Endo_G_ENPP1-like_dom"/>
</dbReference>
<dbReference type="AlphaFoldDB" id="A0A8B9QB88"/>
<dbReference type="InterPro" id="IPR002591">
    <property type="entry name" value="Phosphodiest/P_Trfase"/>
</dbReference>
<feature type="domain" description="DNA/RNA non-specific endonuclease/pyrophosphatase/phosphodiesterase" evidence="4">
    <location>
        <begin position="205"/>
        <end position="435"/>
    </location>
</feature>
<protein>
    <submittedName>
        <fullName evidence="5">Ectonucleotide pyrophosphatase/phosphodiesterase 3</fullName>
    </submittedName>
</protein>
<dbReference type="Gene3D" id="3.40.720.10">
    <property type="entry name" value="Alkaline Phosphatase, subunit A"/>
    <property type="match status" value="1"/>
</dbReference>
<evidence type="ECO:0000256" key="1">
    <source>
        <dbReference type="ARBA" id="ARBA00022801"/>
    </source>
</evidence>
<dbReference type="InterPro" id="IPR017850">
    <property type="entry name" value="Alkaline_phosphatase_core_sf"/>
</dbReference>
<dbReference type="Gene3D" id="3.30.1360.180">
    <property type="match status" value="1"/>
</dbReference>
<evidence type="ECO:0000259" key="3">
    <source>
        <dbReference type="SMART" id="SM00477"/>
    </source>
</evidence>
<dbReference type="Ensembl" id="ENSAOWT00000021682.1">
    <property type="protein sequence ID" value="ENSAOWP00000019122.1"/>
    <property type="gene ID" value="ENSAOWG00000012995.1"/>
</dbReference>
<dbReference type="GO" id="GO:0003676">
    <property type="term" value="F:nucleic acid binding"/>
    <property type="evidence" value="ECO:0007669"/>
    <property type="project" value="InterPro"/>
</dbReference>
<dbReference type="SUPFAM" id="SSF53649">
    <property type="entry name" value="Alkaline phosphatase-like"/>
    <property type="match status" value="1"/>
</dbReference>
<dbReference type="FunFam" id="3.40.720.10:FF:000145">
    <property type="entry name" value="Uncharacterized protein"/>
    <property type="match status" value="1"/>
</dbReference>
<evidence type="ECO:0000256" key="2">
    <source>
        <dbReference type="ARBA" id="ARBA00023180"/>
    </source>
</evidence>
<dbReference type="Pfam" id="PF01663">
    <property type="entry name" value="Phosphodiest"/>
    <property type="match status" value="1"/>
</dbReference>
<dbReference type="GO" id="GO:0009143">
    <property type="term" value="P:nucleoside triphosphate catabolic process"/>
    <property type="evidence" value="ECO:0007669"/>
    <property type="project" value="TreeGrafter"/>
</dbReference>
<accession>A0A8B9QB88</accession>
<dbReference type="PANTHER" id="PTHR10151:SF107">
    <property type="entry name" value="ECTONUCLEOTIDE PYROPHOSPHATASE_PHOSPHODIESTERASE FAMILY MEMBER 3"/>
    <property type="match status" value="1"/>
</dbReference>
<keyword evidence="6" id="KW-1185">Reference proteome</keyword>
<reference evidence="5" key="1">
    <citation type="submission" date="2025-08" db="UniProtKB">
        <authorList>
            <consortium name="Ensembl"/>
        </authorList>
    </citation>
    <scope>IDENTIFICATION</scope>
</reference>
<dbReference type="GO" id="GO:0047429">
    <property type="term" value="F:nucleoside triphosphate diphosphatase activity"/>
    <property type="evidence" value="ECO:0007669"/>
    <property type="project" value="TreeGrafter"/>
</dbReference>
<proteinExistence type="predicted"/>
<feature type="domain" description="ENPP1-3/EXOG-like endonuclease/phosphodiesterase" evidence="3">
    <location>
        <begin position="206"/>
        <end position="435"/>
    </location>
</feature>
<name>A0A8B9QB88_APTOW</name>
<evidence type="ECO:0000259" key="4">
    <source>
        <dbReference type="SMART" id="SM00892"/>
    </source>
</evidence>
<organism evidence="5 6">
    <name type="scientific">Apteryx owenii</name>
    <name type="common">Little spotted kiwi</name>
    <dbReference type="NCBI Taxonomy" id="8824"/>
    <lineage>
        <taxon>Eukaryota</taxon>
        <taxon>Metazoa</taxon>
        <taxon>Chordata</taxon>
        <taxon>Craniata</taxon>
        <taxon>Vertebrata</taxon>
        <taxon>Euteleostomi</taxon>
        <taxon>Archelosauria</taxon>
        <taxon>Archosauria</taxon>
        <taxon>Dinosauria</taxon>
        <taxon>Saurischia</taxon>
        <taxon>Theropoda</taxon>
        <taxon>Coelurosauria</taxon>
        <taxon>Aves</taxon>
        <taxon>Palaeognathae</taxon>
        <taxon>Apterygiformes</taxon>
        <taxon>Apterygidae</taxon>
        <taxon>Apteryx</taxon>
    </lineage>
</organism>
<dbReference type="InterPro" id="IPR044925">
    <property type="entry name" value="His-Me_finger_sf"/>
</dbReference>
<dbReference type="Gene3D" id="3.40.570.10">
    <property type="entry name" value="Extracellular Endonuclease, subunit A"/>
    <property type="match status" value="1"/>
</dbReference>
<keyword evidence="2" id="KW-0325">Glycoprotein</keyword>
<sequence>MYVNFSFFLTVDSEGIVKNLTCKRSPQHFKPYLTPNLPKRFHYANNIRIDKVHLLVDRQWLAVRDKGYTFCDGGNHGYDNEFKSMQAIFLGYGPGFKEKTEVDPFENIEVYNLMCDLLRITPAPNNGTHGSLNHLLKKPFYNPLHAKEESSPSSCPVVSLTPSGELGCTCSEISNVSEINKRLNLTTEESKPRVLQKENTYCLLSHHQYVSGYSYNIWMPLWTAYTVNKHENTSSLPPTVSDCLRADVRIPVTQSQNCSDYPEGLNFTRGFLYPPNFNSSALEQYDALLTSNIVPMYTAFRDIWDYFHNVLLQKYARERNGINVISGPVFDYNYDGHFDTLHEITLHVNNTQIPIPTHYFVVLTSCKNTSFTPLNCSGSLDALSFILPHRPDNTESCENKQPSEWVEERVQAHAARVRDVELLTGLDFYQERQEPISEILQLKTFLPTFETDIN</sequence>
<dbReference type="GO" id="GO:0046872">
    <property type="term" value="F:metal ion binding"/>
    <property type="evidence" value="ECO:0007669"/>
    <property type="project" value="InterPro"/>
</dbReference>
<reference evidence="5" key="2">
    <citation type="submission" date="2025-09" db="UniProtKB">
        <authorList>
            <consortium name="Ensembl"/>
        </authorList>
    </citation>
    <scope>IDENTIFICATION</scope>
</reference>
<dbReference type="SUPFAM" id="SSF54060">
    <property type="entry name" value="His-Me finger endonucleases"/>
    <property type="match status" value="1"/>
</dbReference>
<dbReference type="InterPro" id="IPR044929">
    <property type="entry name" value="DNA/RNA_non-sp_Endonuclease_sf"/>
</dbReference>
<evidence type="ECO:0000313" key="5">
    <source>
        <dbReference type="Ensembl" id="ENSAOWP00000019122.1"/>
    </source>
</evidence>
<dbReference type="PANTHER" id="PTHR10151">
    <property type="entry name" value="ECTONUCLEOTIDE PYROPHOSPHATASE/PHOSPHODIESTERASE"/>
    <property type="match status" value="1"/>
</dbReference>
<evidence type="ECO:0000313" key="6">
    <source>
        <dbReference type="Proteomes" id="UP000694424"/>
    </source>
</evidence>
<dbReference type="Proteomes" id="UP000694424">
    <property type="component" value="Unplaced"/>
</dbReference>
<dbReference type="CDD" id="cd00091">
    <property type="entry name" value="NUC"/>
    <property type="match status" value="1"/>
</dbReference>